<feature type="region of interest" description="Disordered" evidence="1">
    <location>
        <begin position="169"/>
        <end position="347"/>
    </location>
</feature>
<comment type="caution">
    <text evidence="2">The sequence shown here is derived from an EMBL/GenBank/DDBJ whole genome shotgun (WGS) entry which is preliminary data.</text>
</comment>
<dbReference type="PANTHER" id="PTHR28054">
    <property type="entry name" value="RNA POLYMERASE I-SPECIFIC TRANSCRIPTION INITIATION FACTOR RRN10"/>
    <property type="match status" value="1"/>
</dbReference>
<proteinExistence type="predicted"/>
<dbReference type="Pfam" id="PF05234">
    <property type="entry name" value="UAF_Rrn10"/>
    <property type="match status" value="1"/>
</dbReference>
<dbReference type="AlphaFoldDB" id="A0AA91T2K3"/>
<reference evidence="2 3" key="1">
    <citation type="submission" date="2017-04" db="EMBL/GenBank/DDBJ databases">
        <title>Draft genome of the yeast Clavispora lusitaniae type strain CBS 6936.</title>
        <authorList>
            <person name="Durrens P."/>
            <person name="Klopp C."/>
            <person name="Biteau N."/>
            <person name="Fitton-Ouhabi V."/>
            <person name="Dementhon K."/>
            <person name="Accoceberry I."/>
            <person name="Sherman D.J."/>
            <person name="Noel T."/>
        </authorList>
    </citation>
    <scope>NUCLEOTIDE SEQUENCE [LARGE SCALE GENOMIC DNA]</scope>
    <source>
        <strain evidence="2 3">CBS 6936</strain>
    </source>
</reference>
<feature type="compositionally biased region" description="Acidic residues" evidence="1">
    <location>
        <begin position="196"/>
        <end position="217"/>
    </location>
</feature>
<accession>A0AA91T2K3</accession>
<organism evidence="2 3">
    <name type="scientific">Clavispora lusitaniae</name>
    <name type="common">Candida lusitaniae</name>
    <dbReference type="NCBI Taxonomy" id="36911"/>
    <lineage>
        <taxon>Eukaryota</taxon>
        <taxon>Fungi</taxon>
        <taxon>Dikarya</taxon>
        <taxon>Ascomycota</taxon>
        <taxon>Saccharomycotina</taxon>
        <taxon>Pichiomycetes</taxon>
        <taxon>Metschnikowiaceae</taxon>
        <taxon>Clavispora</taxon>
    </lineage>
</organism>
<feature type="compositionally biased region" description="Low complexity" evidence="1">
    <location>
        <begin position="268"/>
        <end position="286"/>
    </location>
</feature>
<dbReference type="InterPro" id="IPR022793">
    <property type="entry name" value="Rrn10"/>
</dbReference>
<feature type="compositionally biased region" description="Low complexity" evidence="1">
    <location>
        <begin position="222"/>
        <end position="243"/>
    </location>
</feature>
<dbReference type="KEGG" id="clus:A9F13_05g03190"/>
<evidence type="ECO:0000313" key="3">
    <source>
        <dbReference type="Proteomes" id="UP000195602"/>
    </source>
</evidence>
<evidence type="ECO:0000313" key="2">
    <source>
        <dbReference type="EMBL" id="OVF09498.1"/>
    </source>
</evidence>
<gene>
    <name evidence="2" type="ORF">A9F13_05g03190</name>
</gene>
<dbReference type="Proteomes" id="UP000195602">
    <property type="component" value="Unassembled WGS sequence"/>
</dbReference>
<evidence type="ECO:0000256" key="1">
    <source>
        <dbReference type="SAM" id="MobiDB-lite"/>
    </source>
</evidence>
<dbReference type="PANTHER" id="PTHR28054:SF1">
    <property type="entry name" value="RNA POLYMERASE I-SPECIFIC TRANSCRIPTION INITIATION FACTOR RRN10"/>
    <property type="match status" value="1"/>
</dbReference>
<sequence length="347" mass="37040">MILQDIGPSCKGSKREERFKHLNVFQACDDSYVVDALLNEEAILRSPYHKITEEGNRTKIFLDKSAPDYDDLFGHRGNAVAPDDILEVLKPSTLKIPIKYREEFGPDQLPSAELLSALQYYASHLELPKNSMDETALLALGILAESWADEMVSESVASMFMELAEGNTPASAEDMYGPSSDSDLLDSSDGDVVCGSDDDSDIMSLEMEESDTEDEESESNRSDVASVSSSSSFSDSGTTCSDSAESEPETATTRADSKSFAPEAKVFPSGSAPSGSAAVSVAGSAPNFDVSGSSNVSFAEPERYSPSPSPSPPRAYASAAFREATKVAPIMETSTEESSDAESNTSI</sequence>
<dbReference type="EMBL" id="LYUB02000005">
    <property type="protein sequence ID" value="OVF09498.1"/>
    <property type="molecule type" value="Genomic_DNA"/>
</dbReference>
<protein>
    <submittedName>
        <fullName evidence="2">Uncharacterized protein</fullName>
    </submittedName>
</protein>
<name>A0AA91T2K3_CLALS</name>
<dbReference type="GO" id="GO:0006360">
    <property type="term" value="P:transcription by RNA polymerase I"/>
    <property type="evidence" value="ECO:0007669"/>
    <property type="project" value="InterPro"/>
</dbReference>